<dbReference type="Gene3D" id="1.10.287.470">
    <property type="entry name" value="Helix hairpin bin"/>
    <property type="match status" value="1"/>
</dbReference>
<dbReference type="Proteomes" id="UP001378188">
    <property type="component" value="Unassembled WGS sequence"/>
</dbReference>
<dbReference type="Pfam" id="PF25989">
    <property type="entry name" value="YknX_C"/>
    <property type="match status" value="1"/>
</dbReference>
<dbReference type="PANTHER" id="PTHR30469">
    <property type="entry name" value="MULTIDRUG RESISTANCE PROTEIN MDTA"/>
    <property type="match status" value="1"/>
</dbReference>
<evidence type="ECO:0000259" key="7">
    <source>
        <dbReference type="Pfam" id="PF25917"/>
    </source>
</evidence>
<keyword evidence="11" id="KW-1185">Reference proteome</keyword>
<dbReference type="EMBL" id="JAZHOF010000006">
    <property type="protein sequence ID" value="MEJ8572857.1"/>
    <property type="molecule type" value="Genomic_DNA"/>
</dbReference>
<sequence>MARQILRPGRAAPPAVRAIVPALTLALLALPAFAPAALAQGGPIAVEAEVVSAERVVEEATSVGTLLSAESVNISPEIAGRIATIAFDEGMPVDEGQLLFQLDTSVYEAQLAEAQSNYELRQRNFERADGLLQNKVGTVRARDEALSEMQVGKALLTMAEVRLQKTKMVAPFDGIVGLRMVSKGEYVEPGDKLVNLEKIDPIKVDFSIAERYLPHVKNGAEVKITVDALNGQAFTGKVFAINPQIDPAGRSIALRAEVPNPDNVLRPGLFVRVSLQTAERDDAIVIAEDAIVAQAGGSFVYRIVDDKAVLTPVKLGQRRYGKVEILEGLEVGDSIVVAGQMKLRDGVEVAPTMRPSPMASTGPSAS</sequence>
<dbReference type="FunFam" id="2.40.30.170:FF:000010">
    <property type="entry name" value="Efflux RND transporter periplasmic adaptor subunit"/>
    <property type="match status" value="1"/>
</dbReference>
<evidence type="ECO:0000256" key="1">
    <source>
        <dbReference type="ARBA" id="ARBA00009477"/>
    </source>
</evidence>
<dbReference type="Pfam" id="PF25917">
    <property type="entry name" value="BSH_RND"/>
    <property type="match status" value="1"/>
</dbReference>
<feature type="domain" description="Multidrug resistance protein MdtA-like barrel-sandwich hybrid" evidence="7">
    <location>
        <begin position="71"/>
        <end position="193"/>
    </location>
</feature>
<keyword evidence="6" id="KW-0732">Signal</keyword>
<dbReference type="AlphaFoldDB" id="A0AAW9RRI1"/>
<dbReference type="GO" id="GO:0015562">
    <property type="term" value="F:efflux transmembrane transporter activity"/>
    <property type="evidence" value="ECO:0007669"/>
    <property type="project" value="TreeGrafter"/>
</dbReference>
<feature type="signal peptide" evidence="6">
    <location>
        <begin position="1"/>
        <end position="39"/>
    </location>
</feature>
<dbReference type="FunFam" id="2.40.420.20:FF:000006">
    <property type="entry name" value="RND family efflux transporter MFP subunit"/>
    <property type="match status" value="1"/>
</dbReference>
<organism evidence="10 11">
    <name type="scientific">Microbaculum marinum</name>
    <dbReference type="NCBI Taxonomy" id="1764581"/>
    <lineage>
        <taxon>Bacteria</taxon>
        <taxon>Pseudomonadati</taxon>
        <taxon>Pseudomonadota</taxon>
        <taxon>Alphaproteobacteria</taxon>
        <taxon>Hyphomicrobiales</taxon>
        <taxon>Tepidamorphaceae</taxon>
        <taxon>Microbaculum</taxon>
    </lineage>
</organism>
<name>A0AAW9RRI1_9HYPH</name>
<reference evidence="10 11" key="1">
    <citation type="submission" date="2024-02" db="EMBL/GenBank/DDBJ databases">
        <title>Genome analysis and characterization of Microbaculum marinisediminis sp. nov., isolated from marine sediment.</title>
        <authorList>
            <person name="Du Z.-J."/>
            <person name="Ye Y.-Q."/>
            <person name="Zhang Z.-R."/>
            <person name="Yuan S.-M."/>
            <person name="Zhang X.-Y."/>
        </authorList>
    </citation>
    <scope>NUCLEOTIDE SEQUENCE [LARGE SCALE GENOMIC DNA]</scope>
    <source>
        <strain evidence="10 11">SDUM1044001</strain>
    </source>
</reference>
<evidence type="ECO:0000313" key="11">
    <source>
        <dbReference type="Proteomes" id="UP001378188"/>
    </source>
</evidence>
<keyword evidence="3" id="KW-0862">Zinc</keyword>
<feature type="domain" description="YknX-like C-terminal permuted SH3-like" evidence="9">
    <location>
        <begin position="285"/>
        <end position="350"/>
    </location>
</feature>
<evidence type="ECO:0000259" key="8">
    <source>
        <dbReference type="Pfam" id="PF25954"/>
    </source>
</evidence>
<dbReference type="Gene3D" id="2.40.50.100">
    <property type="match status" value="1"/>
</dbReference>
<dbReference type="RefSeq" id="WP_340330554.1">
    <property type="nucleotide sequence ID" value="NZ_JAZHOF010000006.1"/>
</dbReference>
<comment type="caution">
    <text evidence="10">The sequence shown here is derived from an EMBL/GenBank/DDBJ whole genome shotgun (WGS) entry which is preliminary data.</text>
</comment>
<dbReference type="InterPro" id="IPR058625">
    <property type="entry name" value="MdtA-like_BSH"/>
</dbReference>
<accession>A0AAW9RRI1</accession>
<feature type="domain" description="CusB-like beta-barrel" evidence="8">
    <location>
        <begin position="204"/>
        <end position="278"/>
    </location>
</feature>
<dbReference type="PANTHER" id="PTHR30469:SF11">
    <property type="entry name" value="BLL4320 PROTEIN"/>
    <property type="match status" value="1"/>
</dbReference>
<gene>
    <name evidence="10" type="ORF">V3328_15310</name>
</gene>
<keyword evidence="4" id="KW-0105">Cadmium resistance</keyword>
<protein>
    <submittedName>
        <fullName evidence="10">Efflux RND transporter periplasmic adaptor subunit</fullName>
    </submittedName>
</protein>
<evidence type="ECO:0000256" key="5">
    <source>
        <dbReference type="ARBA" id="ARBA00058766"/>
    </source>
</evidence>
<evidence type="ECO:0000256" key="2">
    <source>
        <dbReference type="ARBA" id="ARBA00022448"/>
    </source>
</evidence>
<dbReference type="Pfam" id="PF25954">
    <property type="entry name" value="Beta-barrel_RND_2"/>
    <property type="match status" value="1"/>
</dbReference>
<evidence type="ECO:0000256" key="3">
    <source>
        <dbReference type="ARBA" id="ARBA00022833"/>
    </source>
</evidence>
<dbReference type="InterPro" id="IPR058792">
    <property type="entry name" value="Beta-barrel_RND_2"/>
</dbReference>
<keyword evidence="2" id="KW-0813">Transport</keyword>
<comment type="function">
    <text evidence="5">CzcA and CzcB together would act in zinc efflux nearly as effectively as the complete czc efflux system (CzcABC). The CzcB protein is thought to funnel zinc cations to the CzcA transport protein.</text>
</comment>
<dbReference type="SUPFAM" id="SSF111369">
    <property type="entry name" value="HlyD-like secretion proteins"/>
    <property type="match status" value="1"/>
</dbReference>
<evidence type="ECO:0000313" key="10">
    <source>
        <dbReference type="EMBL" id="MEJ8572857.1"/>
    </source>
</evidence>
<dbReference type="InterPro" id="IPR058637">
    <property type="entry name" value="YknX-like_C"/>
</dbReference>
<evidence type="ECO:0000256" key="4">
    <source>
        <dbReference type="ARBA" id="ARBA00043263"/>
    </source>
</evidence>
<dbReference type="GO" id="GO:1990281">
    <property type="term" value="C:efflux pump complex"/>
    <property type="evidence" value="ECO:0007669"/>
    <property type="project" value="TreeGrafter"/>
</dbReference>
<dbReference type="NCBIfam" id="TIGR01730">
    <property type="entry name" value="RND_mfp"/>
    <property type="match status" value="1"/>
</dbReference>
<dbReference type="Gene3D" id="2.40.420.20">
    <property type="match status" value="1"/>
</dbReference>
<evidence type="ECO:0000256" key="6">
    <source>
        <dbReference type="SAM" id="SignalP"/>
    </source>
</evidence>
<comment type="similarity">
    <text evidence="1">Belongs to the membrane fusion protein (MFP) (TC 8.A.1) family.</text>
</comment>
<dbReference type="GO" id="GO:0046686">
    <property type="term" value="P:response to cadmium ion"/>
    <property type="evidence" value="ECO:0007669"/>
    <property type="project" value="UniProtKB-KW"/>
</dbReference>
<dbReference type="Gene3D" id="2.40.30.170">
    <property type="match status" value="1"/>
</dbReference>
<evidence type="ECO:0000259" key="9">
    <source>
        <dbReference type="Pfam" id="PF25989"/>
    </source>
</evidence>
<proteinExistence type="inferred from homology"/>
<dbReference type="InterPro" id="IPR006143">
    <property type="entry name" value="RND_pump_MFP"/>
</dbReference>
<feature type="chain" id="PRO_5043443591" evidence="6">
    <location>
        <begin position="40"/>
        <end position="366"/>
    </location>
</feature>